<evidence type="ECO:0000313" key="1">
    <source>
        <dbReference type="EMBL" id="SEO36188.1"/>
    </source>
</evidence>
<dbReference type="Proteomes" id="UP000181951">
    <property type="component" value="Unassembled WGS sequence"/>
</dbReference>
<evidence type="ECO:0000313" key="2">
    <source>
        <dbReference type="Proteomes" id="UP000181951"/>
    </source>
</evidence>
<dbReference type="EMBL" id="FODD01000024">
    <property type="protein sequence ID" value="SEO36188.1"/>
    <property type="molecule type" value="Genomic_DNA"/>
</dbReference>
<dbReference type="AlphaFoldDB" id="A0A1H8P3J0"/>
<proteinExistence type="predicted"/>
<accession>A0A1H8P3J0</accession>
<dbReference type="STRING" id="310780.SAMN05216267_102476"/>
<keyword evidence="2" id="KW-1185">Reference proteome</keyword>
<sequence length="83" mass="9103">MRLPIDPQADIARRAWVDCPVCVDTSRCAACAGGTNCADHWRYLISNAGPVVQLQCPQCTHMWSLNTRPHLAPRPPEPPPACP</sequence>
<name>A0A1H8P3J0_9ACTN</name>
<gene>
    <name evidence="1" type="ORF">SAMN05216267_102476</name>
</gene>
<reference evidence="1 2" key="1">
    <citation type="submission" date="2016-10" db="EMBL/GenBank/DDBJ databases">
        <authorList>
            <person name="de Groot N.N."/>
        </authorList>
    </citation>
    <scope>NUCLEOTIDE SEQUENCE [LARGE SCALE GENOMIC DNA]</scope>
    <source>
        <strain evidence="1 2">CGMCC 4.2026</strain>
    </source>
</reference>
<dbReference type="RefSeq" id="WP_069466280.1">
    <property type="nucleotide sequence ID" value="NZ_FODD01000024.1"/>
</dbReference>
<organism evidence="1 2">
    <name type="scientific">Actinacidiphila rubida</name>
    <dbReference type="NCBI Taxonomy" id="310780"/>
    <lineage>
        <taxon>Bacteria</taxon>
        <taxon>Bacillati</taxon>
        <taxon>Actinomycetota</taxon>
        <taxon>Actinomycetes</taxon>
        <taxon>Kitasatosporales</taxon>
        <taxon>Streptomycetaceae</taxon>
        <taxon>Actinacidiphila</taxon>
    </lineage>
</organism>
<protein>
    <submittedName>
        <fullName evidence="1">Uncharacterized protein</fullName>
    </submittedName>
</protein>
<dbReference type="OrthoDB" id="3872623at2"/>